<protein>
    <submittedName>
        <fullName evidence="2">Protein transport protein SEC31</fullName>
    </submittedName>
</protein>
<gene>
    <name evidence="2" type="primary">SEC31_25</name>
    <name evidence="2" type="ORF">g.72919</name>
</gene>
<reference evidence="2" key="1">
    <citation type="submission" date="2015-07" db="EMBL/GenBank/DDBJ databases">
        <title>Transcriptome Assembly of Anthurium amnicola.</title>
        <authorList>
            <person name="Suzuki J."/>
        </authorList>
    </citation>
    <scope>NUCLEOTIDE SEQUENCE</scope>
</reference>
<dbReference type="PANTHER" id="PTHR37237:SF1">
    <property type="entry name" value="OS02G0567000 PROTEIN"/>
    <property type="match status" value="1"/>
</dbReference>
<name>A0A1D1XJE6_9ARAE</name>
<sequence>MRGVGGPLLCIGDLLHDLADDVGGDHDGSPSTVSPSLLSPSCSSTSPGSGSGSGRGGGGPVLRSAAAMPLPPSDLPGLFQETYNQLTESLRGTDHSWTVLTLKLCSAVDTADKLVNSASSNVELLLEKVNMLDSIIKRSDSAVEIAKAIQGSGVQSLKGKSLHMA</sequence>
<feature type="region of interest" description="Disordered" evidence="1">
    <location>
        <begin position="22"/>
        <end position="67"/>
    </location>
</feature>
<dbReference type="EMBL" id="GDJX01025412">
    <property type="protein sequence ID" value="JAT42524.1"/>
    <property type="molecule type" value="Transcribed_RNA"/>
</dbReference>
<organism evidence="2">
    <name type="scientific">Anthurium amnicola</name>
    <dbReference type="NCBI Taxonomy" id="1678845"/>
    <lineage>
        <taxon>Eukaryota</taxon>
        <taxon>Viridiplantae</taxon>
        <taxon>Streptophyta</taxon>
        <taxon>Embryophyta</taxon>
        <taxon>Tracheophyta</taxon>
        <taxon>Spermatophyta</taxon>
        <taxon>Magnoliopsida</taxon>
        <taxon>Liliopsida</taxon>
        <taxon>Araceae</taxon>
        <taxon>Pothoideae</taxon>
        <taxon>Potheae</taxon>
        <taxon>Anthurium</taxon>
    </lineage>
</organism>
<dbReference type="PANTHER" id="PTHR37237">
    <property type="entry name" value="OS02G0567000 PROTEIN"/>
    <property type="match status" value="1"/>
</dbReference>
<feature type="compositionally biased region" description="Gly residues" evidence="1">
    <location>
        <begin position="49"/>
        <end position="60"/>
    </location>
</feature>
<dbReference type="AlphaFoldDB" id="A0A1D1XJE6"/>
<proteinExistence type="predicted"/>
<evidence type="ECO:0000313" key="2">
    <source>
        <dbReference type="EMBL" id="JAT42524.1"/>
    </source>
</evidence>
<feature type="compositionally biased region" description="Low complexity" evidence="1">
    <location>
        <begin position="29"/>
        <end position="48"/>
    </location>
</feature>
<evidence type="ECO:0000256" key="1">
    <source>
        <dbReference type="SAM" id="MobiDB-lite"/>
    </source>
</evidence>
<accession>A0A1D1XJE6</accession>